<keyword evidence="8" id="KW-0804">Transcription</keyword>
<dbReference type="Pfam" id="PF00392">
    <property type="entry name" value="GntR"/>
    <property type="match status" value="1"/>
</dbReference>
<dbReference type="CDD" id="cd00609">
    <property type="entry name" value="AAT_like"/>
    <property type="match status" value="1"/>
</dbReference>
<dbReference type="Proteomes" id="UP000010523">
    <property type="component" value="Unassembled WGS sequence"/>
</dbReference>
<feature type="domain" description="HTH gntR-type" evidence="9">
    <location>
        <begin position="14"/>
        <end position="82"/>
    </location>
</feature>
<dbReference type="SUPFAM" id="SSF46785">
    <property type="entry name" value="Winged helix' DNA-binding domain"/>
    <property type="match status" value="1"/>
</dbReference>
<accession>I3E735</accession>
<dbReference type="InterPro" id="IPR015421">
    <property type="entry name" value="PyrdxlP-dep_Trfase_major"/>
</dbReference>
<dbReference type="Gene3D" id="3.40.640.10">
    <property type="entry name" value="Type I PLP-dependent aspartate aminotransferase-like (Major domain)"/>
    <property type="match status" value="1"/>
</dbReference>
<comment type="caution">
    <text evidence="10">The sequence shown here is derived from an EMBL/GenBank/DDBJ whole genome shotgun (WGS) entry which is preliminary data.</text>
</comment>
<dbReference type="STRING" id="997296.PB1_05240"/>
<sequence>MENLGWKPNRLSQIPLHKQIEEYIKEKIINGEWTVGTKIPSQRALAKAFDVNRSTVVTALNELTAQGLLEGKSGGGTRVVNNTWSLLTSTTPPDWNAYVKAGIHQPNMPTIQEINKAEFYPDIIRLGTGELSPELLPYEQMKRILPRIFNRKMSLGYEESKGDFFLRSQLTNHLKRLGINTSPSSILIVSGALQALQLISIGLLKRGSTVLLEKPSYLYSVNVFQSAGMKLVGVPIDEHGIRTTLIERYKKQYNGSLLYLIPSFHNPTGTIMTEERRKHIMELCEQLSLPLIEDDVYGDLWIDEPPPSPLKANDKHGHVLYLGSLSKTLSPGLRIGWIVGPEPVIERLADIKMQIDYGSSSLSQRVAAKWLASDLYEKHLEFVREQLKIRRAAAMEALEAHLSGIATWNFPKGGFFIWLKIKPKLSMRNLYEKALSKGILLNTGNIYSQESNQYLRLSYAYASLTDLKQGIYQLSQIIRSLGAES</sequence>
<dbReference type="InterPro" id="IPR004839">
    <property type="entry name" value="Aminotransferase_I/II_large"/>
</dbReference>
<evidence type="ECO:0000313" key="10">
    <source>
        <dbReference type="EMBL" id="EIJ82306.1"/>
    </source>
</evidence>
<comment type="similarity">
    <text evidence="2">In the C-terminal section; belongs to the class-I pyridoxal-phosphate-dependent aminotransferase family.</text>
</comment>
<dbReference type="SUPFAM" id="SSF53383">
    <property type="entry name" value="PLP-dependent transferases"/>
    <property type="match status" value="1"/>
</dbReference>
<keyword evidence="5" id="KW-0663">Pyridoxal phosphate</keyword>
<keyword evidence="7" id="KW-0238">DNA-binding</keyword>
<dbReference type="PATRIC" id="fig|997296.3.peg.1134"/>
<dbReference type="Pfam" id="PF00155">
    <property type="entry name" value="Aminotran_1_2"/>
    <property type="match status" value="1"/>
</dbReference>
<keyword evidence="4" id="KW-0808">Transferase</keyword>
<evidence type="ECO:0000256" key="2">
    <source>
        <dbReference type="ARBA" id="ARBA00005384"/>
    </source>
</evidence>
<dbReference type="FunFam" id="1.10.10.10:FF:000079">
    <property type="entry name" value="GntR family transcriptional regulator"/>
    <property type="match status" value="1"/>
</dbReference>
<evidence type="ECO:0000256" key="4">
    <source>
        <dbReference type="ARBA" id="ARBA00022679"/>
    </source>
</evidence>
<evidence type="ECO:0000256" key="1">
    <source>
        <dbReference type="ARBA" id="ARBA00001933"/>
    </source>
</evidence>
<dbReference type="PROSITE" id="PS50949">
    <property type="entry name" value="HTH_GNTR"/>
    <property type="match status" value="1"/>
</dbReference>
<dbReference type="InterPro" id="IPR015422">
    <property type="entry name" value="PyrdxlP-dep_Trfase_small"/>
</dbReference>
<dbReference type="EMBL" id="AFEU01000001">
    <property type="protein sequence ID" value="EIJ82306.1"/>
    <property type="molecule type" value="Genomic_DNA"/>
</dbReference>
<dbReference type="Gene3D" id="1.10.10.10">
    <property type="entry name" value="Winged helix-like DNA-binding domain superfamily/Winged helix DNA-binding domain"/>
    <property type="match status" value="1"/>
</dbReference>
<dbReference type="OrthoDB" id="9802328at2"/>
<dbReference type="InterPro" id="IPR036388">
    <property type="entry name" value="WH-like_DNA-bd_sf"/>
</dbReference>
<dbReference type="PANTHER" id="PTHR46577">
    <property type="entry name" value="HTH-TYPE TRANSCRIPTIONAL REGULATORY PROTEIN GABR"/>
    <property type="match status" value="1"/>
</dbReference>
<reference evidence="10 11" key="1">
    <citation type="journal article" date="2012" name="Appl. Environ. Microbiol.">
        <title>Genome Sequence of Thermotolerant Bacillus methanolicus: Features and Regulation Related to Methylotrophy and Production of L-Lysine and L-Glutamate from Methanol.</title>
        <authorList>
            <person name="Heggeset T.M."/>
            <person name="Krog A."/>
            <person name="Balzer S."/>
            <person name="Wentzel A."/>
            <person name="Ellingsen T.E."/>
            <person name="Brautaset T."/>
        </authorList>
    </citation>
    <scope>NUCLEOTIDE SEQUENCE [LARGE SCALE GENOMIC DNA]</scope>
    <source>
        <strain evidence="10 11">PB1</strain>
    </source>
</reference>
<dbReference type="RefSeq" id="WP_003351130.1">
    <property type="nucleotide sequence ID" value="NZ_AFEU01000001.1"/>
</dbReference>
<dbReference type="InterPro" id="IPR051446">
    <property type="entry name" value="HTH_trans_reg/aminotransferase"/>
</dbReference>
<dbReference type="InterPro" id="IPR015424">
    <property type="entry name" value="PyrdxlP-dep_Trfase"/>
</dbReference>
<evidence type="ECO:0000256" key="5">
    <source>
        <dbReference type="ARBA" id="ARBA00022898"/>
    </source>
</evidence>
<evidence type="ECO:0000256" key="8">
    <source>
        <dbReference type="ARBA" id="ARBA00023163"/>
    </source>
</evidence>
<dbReference type="AlphaFoldDB" id="I3E735"/>
<dbReference type="FunFam" id="3.40.640.10:FF:000023">
    <property type="entry name" value="Transcriptional regulator, GntR family"/>
    <property type="match status" value="1"/>
</dbReference>
<dbReference type="CDD" id="cd07377">
    <property type="entry name" value="WHTH_GntR"/>
    <property type="match status" value="1"/>
</dbReference>
<evidence type="ECO:0000259" key="9">
    <source>
        <dbReference type="PROSITE" id="PS50949"/>
    </source>
</evidence>
<dbReference type="PANTHER" id="PTHR46577:SF2">
    <property type="entry name" value="TRANSCRIPTIONAL REGULATORY PROTEIN"/>
    <property type="match status" value="1"/>
</dbReference>
<evidence type="ECO:0000256" key="3">
    <source>
        <dbReference type="ARBA" id="ARBA00022576"/>
    </source>
</evidence>
<evidence type="ECO:0000256" key="7">
    <source>
        <dbReference type="ARBA" id="ARBA00023125"/>
    </source>
</evidence>
<dbReference type="GO" id="GO:0003677">
    <property type="term" value="F:DNA binding"/>
    <property type="evidence" value="ECO:0007669"/>
    <property type="project" value="UniProtKB-KW"/>
</dbReference>
<protein>
    <submittedName>
        <fullName evidence="10">Transcriptional regulator</fullName>
    </submittedName>
</protein>
<proteinExistence type="inferred from homology"/>
<dbReference type="PRINTS" id="PR00035">
    <property type="entry name" value="HTHGNTR"/>
</dbReference>
<keyword evidence="6" id="KW-0805">Transcription regulation</keyword>
<evidence type="ECO:0000256" key="6">
    <source>
        <dbReference type="ARBA" id="ARBA00023015"/>
    </source>
</evidence>
<dbReference type="eggNOG" id="COG1167">
    <property type="taxonomic scope" value="Bacteria"/>
</dbReference>
<dbReference type="InterPro" id="IPR000524">
    <property type="entry name" value="Tscrpt_reg_HTH_GntR"/>
</dbReference>
<keyword evidence="11" id="KW-1185">Reference proteome</keyword>
<evidence type="ECO:0000313" key="11">
    <source>
        <dbReference type="Proteomes" id="UP000010523"/>
    </source>
</evidence>
<keyword evidence="3" id="KW-0032">Aminotransferase</keyword>
<organism evidence="10 11">
    <name type="scientific">Bacillus methanolicus PB1</name>
    <dbReference type="NCBI Taxonomy" id="997296"/>
    <lineage>
        <taxon>Bacteria</taxon>
        <taxon>Bacillati</taxon>
        <taxon>Bacillota</taxon>
        <taxon>Bacilli</taxon>
        <taxon>Bacillales</taxon>
        <taxon>Bacillaceae</taxon>
        <taxon>Bacillus</taxon>
    </lineage>
</organism>
<dbReference type="Gene3D" id="3.90.1150.10">
    <property type="entry name" value="Aspartate Aminotransferase, domain 1"/>
    <property type="match status" value="1"/>
</dbReference>
<dbReference type="GO" id="GO:0003700">
    <property type="term" value="F:DNA-binding transcription factor activity"/>
    <property type="evidence" value="ECO:0007669"/>
    <property type="project" value="InterPro"/>
</dbReference>
<dbReference type="GO" id="GO:0008483">
    <property type="term" value="F:transaminase activity"/>
    <property type="evidence" value="ECO:0007669"/>
    <property type="project" value="UniProtKB-KW"/>
</dbReference>
<dbReference type="GO" id="GO:0030170">
    <property type="term" value="F:pyridoxal phosphate binding"/>
    <property type="evidence" value="ECO:0007669"/>
    <property type="project" value="InterPro"/>
</dbReference>
<gene>
    <name evidence="10" type="ORF">PB1_05240</name>
</gene>
<name>I3E735_BACMT</name>
<dbReference type="SMART" id="SM00345">
    <property type="entry name" value="HTH_GNTR"/>
    <property type="match status" value="1"/>
</dbReference>
<comment type="cofactor">
    <cofactor evidence="1">
        <name>pyridoxal 5'-phosphate</name>
        <dbReference type="ChEBI" id="CHEBI:597326"/>
    </cofactor>
</comment>
<dbReference type="InterPro" id="IPR036390">
    <property type="entry name" value="WH_DNA-bd_sf"/>
</dbReference>